<organism evidence="2">
    <name type="scientific">bioreactor metagenome</name>
    <dbReference type="NCBI Taxonomy" id="1076179"/>
    <lineage>
        <taxon>unclassified sequences</taxon>
        <taxon>metagenomes</taxon>
        <taxon>ecological metagenomes</taxon>
    </lineage>
</organism>
<evidence type="ECO:0000313" key="2">
    <source>
        <dbReference type="EMBL" id="MPN61475.1"/>
    </source>
</evidence>
<proteinExistence type="predicted"/>
<evidence type="ECO:0000256" key="1">
    <source>
        <dbReference type="SAM" id="MobiDB-lite"/>
    </source>
</evidence>
<dbReference type="AlphaFoldDB" id="A0A645JCM9"/>
<comment type="caution">
    <text evidence="2">The sequence shown here is derived from an EMBL/GenBank/DDBJ whole genome shotgun (WGS) entry which is preliminary data.</text>
</comment>
<dbReference type="EMBL" id="VSSQ01138141">
    <property type="protein sequence ID" value="MPN61475.1"/>
    <property type="molecule type" value="Genomic_DNA"/>
</dbReference>
<accession>A0A645JCM9</accession>
<name>A0A645JCM9_9ZZZZ</name>
<feature type="region of interest" description="Disordered" evidence="1">
    <location>
        <begin position="110"/>
        <end position="133"/>
    </location>
</feature>
<reference evidence="2" key="1">
    <citation type="submission" date="2019-08" db="EMBL/GenBank/DDBJ databases">
        <authorList>
            <person name="Kucharzyk K."/>
            <person name="Murdoch R.W."/>
            <person name="Higgins S."/>
            <person name="Loffler F."/>
        </authorList>
    </citation>
    <scope>NUCLEOTIDE SEQUENCE</scope>
</reference>
<gene>
    <name evidence="2" type="ORF">SDC9_209212</name>
</gene>
<protein>
    <submittedName>
        <fullName evidence="2">Uncharacterized protein</fullName>
    </submittedName>
</protein>
<sequence length="133" mass="14924">MVLPLEHVHAVARPVFGHHMRLGHAARHQAGVAAPLQAQRLAPVLKHPVQRLPWRQLRPARLQRGIAAAMVAVQVGIEQLVQHTPVQRRLHQRHGLRRVGAVAAVHQRRGVAPQQQHVVGRQPAAFDDNDFRR</sequence>